<evidence type="ECO:0000313" key="2">
    <source>
        <dbReference type="EMBL" id="CBJ26615.1"/>
    </source>
</evidence>
<proteinExistence type="predicted"/>
<feature type="compositionally biased region" description="Gly residues" evidence="1">
    <location>
        <begin position="260"/>
        <end position="270"/>
    </location>
</feature>
<feature type="region of interest" description="Disordered" evidence="1">
    <location>
        <begin position="569"/>
        <end position="687"/>
    </location>
</feature>
<accession>D7FYX3</accession>
<feature type="region of interest" description="Disordered" evidence="1">
    <location>
        <begin position="173"/>
        <end position="275"/>
    </location>
</feature>
<reference evidence="2 3" key="1">
    <citation type="journal article" date="2010" name="Nature">
        <title>The Ectocarpus genome and the independent evolution of multicellularity in brown algae.</title>
        <authorList>
            <person name="Cock J.M."/>
            <person name="Sterck L."/>
            <person name="Rouze P."/>
            <person name="Scornet D."/>
            <person name="Allen A.E."/>
            <person name="Amoutzias G."/>
            <person name="Anthouard V."/>
            <person name="Artiguenave F."/>
            <person name="Aury J.M."/>
            <person name="Badger J.H."/>
            <person name="Beszteri B."/>
            <person name="Billiau K."/>
            <person name="Bonnet E."/>
            <person name="Bothwell J.H."/>
            <person name="Bowler C."/>
            <person name="Boyen C."/>
            <person name="Brownlee C."/>
            <person name="Carrano C.J."/>
            <person name="Charrier B."/>
            <person name="Cho G.Y."/>
            <person name="Coelho S.M."/>
            <person name="Collen J."/>
            <person name="Corre E."/>
            <person name="Da Silva C."/>
            <person name="Delage L."/>
            <person name="Delaroque N."/>
            <person name="Dittami S.M."/>
            <person name="Doulbeau S."/>
            <person name="Elias M."/>
            <person name="Farnham G."/>
            <person name="Gachon C.M."/>
            <person name="Gschloessl B."/>
            <person name="Heesch S."/>
            <person name="Jabbari K."/>
            <person name="Jubin C."/>
            <person name="Kawai H."/>
            <person name="Kimura K."/>
            <person name="Kloareg B."/>
            <person name="Kupper F.C."/>
            <person name="Lang D."/>
            <person name="Le Bail A."/>
            <person name="Leblanc C."/>
            <person name="Lerouge P."/>
            <person name="Lohr M."/>
            <person name="Lopez P.J."/>
            <person name="Martens C."/>
            <person name="Maumus F."/>
            <person name="Michel G."/>
            <person name="Miranda-Saavedra D."/>
            <person name="Morales J."/>
            <person name="Moreau H."/>
            <person name="Motomura T."/>
            <person name="Nagasato C."/>
            <person name="Napoli C.A."/>
            <person name="Nelson D.R."/>
            <person name="Nyvall-Collen P."/>
            <person name="Peters A.F."/>
            <person name="Pommier C."/>
            <person name="Potin P."/>
            <person name="Poulain J."/>
            <person name="Quesneville H."/>
            <person name="Read B."/>
            <person name="Rensing S.A."/>
            <person name="Ritter A."/>
            <person name="Rousvoal S."/>
            <person name="Samanta M."/>
            <person name="Samson G."/>
            <person name="Schroeder D.C."/>
            <person name="Segurens B."/>
            <person name="Strittmatter M."/>
            <person name="Tonon T."/>
            <person name="Tregear J.W."/>
            <person name="Valentin K."/>
            <person name="von Dassow P."/>
            <person name="Yamagishi T."/>
            <person name="Van de Peer Y."/>
            <person name="Wincker P."/>
        </authorList>
    </citation>
    <scope>NUCLEOTIDE SEQUENCE [LARGE SCALE GENOMIC DNA]</scope>
    <source>
        <strain evidence="3">Ec32 / CCAP1310/4</strain>
    </source>
</reference>
<dbReference type="EMBL" id="FN648542">
    <property type="protein sequence ID" value="CBJ26615.1"/>
    <property type="molecule type" value="Genomic_DNA"/>
</dbReference>
<dbReference type="OrthoDB" id="10436699at2759"/>
<dbReference type="InParanoid" id="D7FYX3"/>
<feature type="compositionally biased region" description="Gly residues" evidence="1">
    <location>
        <begin position="586"/>
        <end position="604"/>
    </location>
</feature>
<name>D7FYX3_ECTSI</name>
<feature type="compositionally biased region" description="Gly residues" evidence="1">
    <location>
        <begin position="241"/>
        <end position="250"/>
    </location>
</feature>
<dbReference type="AlphaFoldDB" id="D7FYX3"/>
<organism evidence="2 3">
    <name type="scientific">Ectocarpus siliculosus</name>
    <name type="common">Brown alga</name>
    <name type="synonym">Conferva siliculosa</name>
    <dbReference type="NCBI Taxonomy" id="2880"/>
    <lineage>
        <taxon>Eukaryota</taxon>
        <taxon>Sar</taxon>
        <taxon>Stramenopiles</taxon>
        <taxon>Ochrophyta</taxon>
        <taxon>PX clade</taxon>
        <taxon>Phaeophyceae</taxon>
        <taxon>Ectocarpales</taxon>
        <taxon>Ectocarpaceae</taxon>
        <taxon>Ectocarpus</taxon>
    </lineage>
</organism>
<feature type="compositionally biased region" description="Acidic residues" evidence="1">
    <location>
        <begin position="612"/>
        <end position="624"/>
    </location>
</feature>
<evidence type="ECO:0000256" key="1">
    <source>
        <dbReference type="SAM" id="MobiDB-lite"/>
    </source>
</evidence>
<evidence type="ECO:0000313" key="3">
    <source>
        <dbReference type="Proteomes" id="UP000002630"/>
    </source>
</evidence>
<feature type="compositionally biased region" description="Basic residues" evidence="1">
    <location>
        <begin position="183"/>
        <end position="193"/>
    </location>
</feature>
<feature type="compositionally biased region" description="Low complexity" evidence="1">
    <location>
        <begin position="198"/>
        <end position="224"/>
    </location>
</feature>
<dbReference type="Proteomes" id="UP000002630">
    <property type="component" value="Linkage Group LG33"/>
</dbReference>
<sequence length="755" mass="81647">MIGHWQFISQRVQAFHLQLASELLRAPSLASKTPTEMDRIRTSFEHACRRSISRIQLGNDPDLALGNSAERMFSGIVRLHKCSIHQELKEEFGPAVETLLIFVAVDSVSKHALQSFKGAFSARAEINRQASAADKPRRKFLPSAAAVAAAAAAAAATATATNLEAERLMAYQNHQQQRLRKELQHHHHHRHQSRPGVVRKAAAAQRAAVVGSKSRRATASPSKAKAAKAPRLCRTKSAGSSGHGSGGSSSGGSTPRGTGRYRGAGRGGGWNTARLPEEDRNGLLKLPWDGLDAVSEQVKLVTDARVQLIEERRLRPSYVPPLSPRDYQYSSGTGGDSTEEPGSPQGHDDSEEAEEDAEAAARRREKQPWFARNVVDHRSAWCGLRNAGARAGLRKVLQPRPWGDPLAPSGGGQEAANSQVLELISAATQAYLKRVLTELSVVAYQRRGGLSEELLQGLEERMEDPRSPGSALVLYEGLVPRFPRYESGGSSTTITTGTPAAAVATTTEDPREVLRREEGAHRRSCLEREAGWEARVAEVMAAADGVAANEFARRVGFKRGVGLSMPASAEWRRKKRMAEAAEARGRGGGGGGGSGGRYAMGGSGQQQQQQQEEGEDQMEIEECDESRLSVDGGGIDARPSVVGVRDEGVGERRKRQSTGNNMDDQSDDDGNRKSRSGSGEDEQARALVRDVRRRFHRFGGTTPAAPGGRIEINNADLTEHLRAVMPTCSRESWAILSGLKARLASQRRRAADAGR</sequence>
<keyword evidence="3" id="KW-1185">Reference proteome</keyword>
<protein>
    <submittedName>
        <fullName evidence="2">Uncharacterized protein</fullName>
    </submittedName>
</protein>
<dbReference type="EMBL" id="FN649758">
    <property type="protein sequence ID" value="CBJ26615.1"/>
    <property type="molecule type" value="Genomic_DNA"/>
</dbReference>
<gene>
    <name evidence="2" type="ORF">Esi_0035_0126</name>
</gene>
<feature type="compositionally biased region" description="Acidic residues" evidence="1">
    <location>
        <begin position="349"/>
        <end position="358"/>
    </location>
</feature>
<feature type="compositionally biased region" description="Basic residues" evidence="1">
    <location>
        <begin position="225"/>
        <end position="234"/>
    </location>
</feature>
<feature type="region of interest" description="Disordered" evidence="1">
    <location>
        <begin position="317"/>
        <end position="365"/>
    </location>
</feature>